<evidence type="ECO:0000313" key="3">
    <source>
        <dbReference type="EMBL" id="KXB07357.1"/>
    </source>
</evidence>
<protein>
    <submittedName>
        <fullName evidence="3">Uncharacterized protein</fullName>
    </submittedName>
</protein>
<feature type="region of interest" description="Disordered" evidence="1">
    <location>
        <begin position="561"/>
        <end position="593"/>
    </location>
</feature>
<dbReference type="EMBL" id="LHYF01000003">
    <property type="protein sequence ID" value="KXB07357.1"/>
    <property type="molecule type" value="Genomic_DNA"/>
</dbReference>
<keyword evidence="2" id="KW-1133">Transmembrane helix</keyword>
<dbReference type="Proteomes" id="UP000070404">
    <property type="component" value="Unassembled WGS sequence"/>
</dbReference>
<dbReference type="PANTHER" id="PTHR42754">
    <property type="entry name" value="ENDOGLUCANASE"/>
    <property type="match status" value="1"/>
</dbReference>
<name>A0A133VLT1_9EURY</name>
<sequence length="626" mass="69103">MVEGQPGKEWSKAYGGSKDEWANSIVQTEDGGYVILGTTRSYGAGGSDFWLVKTDSMGNMEWTKTYGGEENEWARSIVCTSDGGYAIAGGTTSFGDGGDFWLVKTDSYGYKEWSKTYGGSDLEQANSLIQTSDDGYVIAGTTGSFGAGARDFWFIRVDSKGNKKWSKRFSIDEKKLFTIEQNVDNIVEDLNNGSISEEVENKFKEEGYQLSSPVLFVENDNKKWKVSDGDIDYVVEKEGDLLIVRDGSIEDIVEDLNNGSIPKEVLDKFEKEGYQLSNPTLSVTEKNRKWKVSDGDVDYIIERDPAGLKIYGWSKTYGGSESWEESRTIIHTNDDGYAIAGETFSKQRDFRLVKTDSQGNKEWSETYGGTRWDQPRSLVQVGGGFAIVGETKSYGVGKTDFLIVKTDSMGQKEWIETYGGPGWERARSIVKIGYSGYLIAGETSSYGSGKDFWLVRIDSQGNKEWSETYGGSDLERAHSLIRADDGFAIVGTTKTYGAGGKDIWFVKTGSSVVSDGGEGNGSVSTGPSSLFGGLPLKWTGLGIGILIAIILAIVYKKTSSGEEKEEEAREQKQKTETEQKKSEKNTSKQTQLQSKLKNICQRCGKEIYIDIDICPNCGKEINKEEE</sequence>
<comment type="caution">
    <text evidence="3">The sequence shown here is derived from an EMBL/GenBank/DDBJ whole genome shotgun (WGS) entry which is preliminary data.</text>
</comment>
<evidence type="ECO:0000313" key="4">
    <source>
        <dbReference type="Proteomes" id="UP000070404"/>
    </source>
</evidence>
<evidence type="ECO:0000256" key="2">
    <source>
        <dbReference type="SAM" id="Phobius"/>
    </source>
</evidence>
<dbReference type="AlphaFoldDB" id="A0A133VLT1"/>
<reference evidence="3 4" key="1">
    <citation type="journal article" date="2016" name="Sci. Rep.">
        <title>Metabolic traits of an uncultured archaeal lineage -MSBL1- from brine pools of the Red Sea.</title>
        <authorList>
            <person name="Mwirichia R."/>
            <person name="Alam I."/>
            <person name="Rashid M."/>
            <person name="Vinu M."/>
            <person name="Ba-Alawi W."/>
            <person name="Anthony Kamau A."/>
            <person name="Kamanda Ngugi D."/>
            <person name="Goker M."/>
            <person name="Klenk H.P."/>
            <person name="Bajic V."/>
            <person name="Stingl U."/>
        </authorList>
    </citation>
    <scope>NUCLEOTIDE SEQUENCE [LARGE SCALE GENOMIC DNA]</scope>
    <source>
        <strain evidence="3">SCGC-AAA382C18</strain>
    </source>
</reference>
<dbReference type="PANTHER" id="PTHR42754:SF1">
    <property type="entry name" value="LIPOPROTEIN"/>
    <property type="match status" value="1"/>
</dbReference>
<feature type="transmembrane region" description="Helical" evidence="2">
    <location>
        <begin position="538"/>
        <end position="555"/>
    </location>
</feature>
<feature type="compositionally biased region" description="Basic and acidic residues" evidence="1">
    <location>
        <begin position="561"/>
        <end position="586"/>
    </location>
</feature>
<accession>A0A133VLT1</accession>
<evidence type="ECO:0000256" key="1">
    <source>
        <dbReference type="SAM" id="MobiDB-lite"/>
    </source>
</evidence>
<keyword evidence="2" id="KW-0812">Transmembrane</keyword>
<keyword evidence="2" id="KW-0472">Membrane</keyword>
<organism evidence="3 4">
    <name type="scientific">candidate division MSBL1 archaeon SCGC-AAA382C18</name>
    <dbReference type="NCBI Taxonomy" id="1698281"/>
    <lineage>
        <taxon>Archaea</taxon>
        <taxon>Methanobacteriati</taxon>
        <taxon>Methanobacteriota</taxon>
        <taxon>candidate division MSBL1</taxon>
    </lineage>
</organism>
<gene>
    <name evidence="3" type="ORF">AKJ52_00365</name>
</gene>
<proteinExistence type="predicted"/>
<dbReference type="PATRIC" id="fig|1698281.3.peg.307"/>
<keyword evidence="4" id="KW-1185">Reference proteome</keyword>